<organism evidence="2 3">
    <name type="scientific">Pelistega indica</name>
    <dbReference type="NCBI Taxonomy" id="1414851"/>
    <lineage>
        <taxon>Bacteria</taxon>
        <taxon>Pseudomonadati</taxon>
        <taxon>Pseudomonadota</taxon>
        <taxon>Betaproteobacteria</taxon>
        <taxon>Burkholderiales</taxon>
        <taxon>Alcaligenaceae</taxon>
        <taxon>Pelistega</taxon>
    </lineage>
</organism>
<keyword evidence="3" id="KW-1185">Reference proteome</keyword>
<evidence type="ECO:0000313" key="2">
    <source>
        <dbReference type="EMBL" id="ETD68169.1"/>
    </source>
</evidence>
<dbReference type="EMBL" id="AYSV01000109">
    <property type="protein sequence ID" value="ETD68169.1"/>
    <property type="molecule type" value="Genomic_DNA"/>
</dbReference>
<dbReference type="AlphaFoldDB" id="V8FV71"/>
<dbReference type="Pfam" id="PF06676">
    <property type="entry name" value="DUF1178"/>
    <property type="match status" value="1"/>
</dbReference>
<accession>V8FV71</accession>
<gene>
    <name evidence="2" type="ORF">V757_10440</name>
</gene>
<evidence type="ECO:0000313" key="3">
    <source>
        <dbReference type="Proteomes" id="UP000018766"/>
    </source>
</evidence>
<dbReference type="RefSeq" id="WP_023952455.1">
    <property type="nucleotide sequence ID" value="NZ_AYSV01000109.1"/>
</dbReference>
<evidence type="ECO:0000256" key="1">
    <source>
        <dbReference type="SAM" id="MobiDB-lite"/>
    </source>
</evidence>
<feature type="compositionally biased region" description="Polar residues" evidence="1">
    <location>
        <begin position="56"/>
        <end position="75"/>
    </location>
</feature>
<comment type="caution">
    <text evidence="2">The sequence shown here is derived from an EMBL/GenBank/DDBJ whole genome shotgun (WGS) entry which is preliminary data.</text>
</comment>
<dbReference type="PIRSF" id="PIRSF032131">
    <property type="entry name" value="UCP032131"/>
    <property type="match status" value="1"/>
</dbReference>
<dbReference type="InterPro" id="IPR009562">
    <property type="entry name" value="DUF1178"/>
</dbReference>
<sequence length="155" mass="17504">MGFKVFNLSCTNHHMFEGWFPSAEALDDQTKRGLISCPYCGETQVKKELSAPYVKGSSSVPQTNSSSKESQLQDFQSSANIEQVRALLMKEFRNIINKAEDVGDRFTEEAIKIHHGETEERSIRGQATAEQREQLLDEGIDVFSIPDDLDPKKQH</sequence>
<reference evidence="2 3" key="1">
    <citation type="submission" date="2013-11" db="EMBL/GenBank/DDBJ databases">
        <title>Genomic analysis of Pelistega sp. HM-7.</title>
        <authorList>
            <person name="Kumbhare S.V."/>
            <person name="Shetty S.A."/>
            <person name="Sharma O."/>
            <person name="Dhotre D.P."/>
        </authorList>
    </citation>
    <scope>NUCLEOTIDE SEQUENCE [LARGE SCALE GENOMIC DNA]</scope>
    <source>
        <strain evidence="2 3">HM-7</strain>
    </source>
</reference>
<dbReference type="OrthoDB" id="5295943at2"/>
<proteinExistence type="predicted"/>
<feature type="region of interest" description="Disordered" evidence="1">
    <location>
        <begin position="52"/>
        <end position="75"/>
    </location>
</feature>
<dbReference type="Proteomes" id="UP000018766">
    <property type="component" value="Unassembled WGS sequence"/>
</dbReference>
<protein>
    <submittedName>
        <fullName evidence="2">Uncharacterized protein</fullName>
    </submittedName>
</protein>
<name>V8FV71_9BURK</name>